<dbReference type="Pfam" id="PF09685">
    <property type="entry name" value="MamF_MmsF"/>
    <property type="match status" value="1"/>
</dbReference>
<evidence type="ECO:0000256" key="1">
    <source>
        <dbReference type="ARBA" id="ARBA00004141"/>
    </source>
</evidence>
<keyword evidence="7" id="KW-1185">Reference proteome</keyword>
<feature type="transmembrane region" description="Helical" evidence="5">
    <location>
        <begin position="20"/>
        <end position="45"/>
    </location>
</feature>
<evidence type="ECO:0000256" key="4">
    <source>
        <dbReference type="ARBA" id="ARBA00023136"/>
    </source>
</evidence>
<evidence type="ECO:0000256" key="2">
    <source>
        <dbReference type="ARBA" id="ARBA00022692"/>
    </source>
</evidence>
<comment type="subcellular location">
    <subcellularLocation>
        <location evidence="1">Membrane</location>
        <topology evidence="1">Multi-pass membrane protein</topology>
    </subcellularLocation>
</comment>
<dbReference type="RefSeq" id="WP_039224007.1">
    <property type="nucleotide sequence ID" value="NZ_JWLW01000067.1"/>
</dbReference>
<keyword evidence="3 5" id="KW-1133">Transmembrane helix</keyword>
<keyword evidence="4 5" id="KW-0472">Membrane</keyword>
<gene>
    <name evidence="6" type="ORF">RJ41_18490</name>
</gene>
<evidence type="ECO:0000256" key="3">
    <source>
        <dbReference type="ARBA" id="ARBA00022989"/>
    </source>
</evidence>
<dbReference type="Proteomes" id="UP000031197">
    <property type="component" value="Unassembled WGS sequence"/>
</dbReference>
<evidence type="ECO:0000256" key="5">
    <source>
        <dbReference type="SAM" id="Phobius"/>
    </source>
</evidence>
<feature type="transmembrane region" description="Helical" evidence="5">
    <location>
        <begin position="66"/>
        <end position="99"/>
    </location>
</feature>
<proteinExistence type="predicted"/>
<accession>A0A0B3XZE6</accession>
<evidence type="ECO:0000313" key="6">
    <source>
        <dbReference type="EMBL" id="KHT44209.1"/>
    </source>
</evidence>
<name>A0A0B3XZE6_9ALTE</name>
<dbReference type="EMBL" id="JWLW01000067">
    <property type="protein sequence ID" value="KHT44209.1"/>
    <property type="molecule type" value="Genomic_DNA"/>
</dbReference>
<dbReference type="AlphaFoldDB" id="A0A0B3XZE6"/>
<reference evidence="6 7" key="1">
    <citation type="submission" date="2014-12" db="EMBL/GenBank/DDBJ databases">
        <title>Genome sequencing of Alteromonas marina AD001.</title>
        <authorList>
            <person name="Adrian T.G.S."/>
            <person name="Chan K.G."/>
        </authorList>
    </citation>
    <scope>NUCLEOTIDE SEQUENCE [LARGE SCALE GENOMIC DNA]</scope>
    <source>
        <strain evidence="6 7">AD001</strain>
    </source>
</reference>
<dbReference type="InterPro" id="IPR019109">
    <property type="entry name" value="MamF_MmsF"/>
</dbReference>
<protein>
    <recommendedName>
        <fullName evidence="8">Orotate phosphoribosyltransferase</fullName>
    </recommendedName>
</protein>
<comment type="caution">
    <text evidence="6">The sequence shown here is derived from an EMBL/GenBank/DDBJ whole genome shotgun (WGS) entry which is preliminary data.</text>
</comment>
<sequence length="121" mass="13577">MSTEEPLYWGLNARSYCTLIHVSQLSSFIIPGLGIILPIVLWIAHKDQNEDINQHGRVTANWLISLLIYSVICFVLTLIIIGALGFIVLGLMNIAFAIVAAVKANKGELWVYPLSFEFFKR</sequence>
<dbReference type="OrthoDB" id="9808930at2"/>
<keyword evidence="2 5" id="KW-0812">Transmembrane</keyword>
<evidence type="ECO:0008006" key="8">
    <source>
        <dbReference type="Google" id="ProtNLM"/>
    </source>
</evidence>
<evidence type="ECO:0000313" key="7">
    <source>
        <dbReference type="Proteomes" id="UP000031197"/>
    </source>
</evidence>
<organism evidence="6 7">
    <name type="scientific">Alteromonas marina</name>
    <dbReference type="NCBI Taxonomy" id="203795"/>
    <lineage>
        <taxon>Bacteria</taxon>
        <taxon>Pseudomonadati</taxon>
        <taxon>Pseudomonadota</taxon>
        <taxon>Gammaproteobacteria</taxon>
        <taxon>Alteromonadales</taxon>
        <taxon>Alteromonadaceae</taxon>
        <taxon>Alteromonas/Salinimonas group</taxon>
        <taxon>Alteromonas</taxon>
    </lineage>
</organism>